<evidence type="ECO:0000313" key="1">
    <source>
        <dbReference type="EMBL" id="CAG4999718.1"/>
    </source>
</evidence>
<dbReference type="InterPro" id="IPR023296">
    <property type="entry name" value="Glyco_hydro_beta-prop_sf"/>
</dbReference>
<dbReference type="AlphaFoldDB" id="A0A916JBB9"/>
<comment type="caution">
    <text evidence="1">The sequence shown here is derived from an EMBL/GenBank/DDBJ whole genome shotgun (WGS) entry which is preliminary data.</text>
</comment>
<dbReference type="PANTHER" id="PTHR35279:SF1">
    <property type="entry name" value="ARABINANASE_LEVANSUCRASE_INVERTASE"/>
    <property type="match status" value="1"/>
</dbReference>
<dbReference type="RefSeq" id="WP_215238936.1">
    <property type="nucleotide sequence ID" value="NZ_CAJRAF010000002.1"/>
</dbReference>
<evidence type="ECO:0008006" key="3">
    <source>
        <dbReference type="Google" id="ProtNLM"/>
    </source>
</evidence>
<accession>A0A916JBB9</accession>
<name>A0A916JBB9_9BACT</name>
<sequence length="306" mass="35372">MKWTKIGQIYQVTSNYPETISHASNPVALHLRGDIYRIFYNGRNVHNKSSISFVDFDIVQNVILRDHQRPVFTFGSDSSFYSHGISLGNFWKLGDLSLLSVMSWRFEDSEYWNGQIGLLRLVNRSNLVLYLNKPLVTNDDQDDISLSYPFVIYDSGVYKMWYGSTISWSSENGEMIHVIKYAISSNGMDWVKMGIAIPYEIGTAQAFSRPCVLVDKYGYHMWYSYRSGTGLKYRIGYAYSLDGLNWKREHSLVGIDISASGWDSEMICYPFVFNHNEHRYMLYNGNEFGRTGFGLAIMENETHRVQ</sequence>
<protein>
    <recommendedName>
        <fullName evidence="3">Glycosyl hydrolase family 32 N-terminal domain-containing protein</fullName>
    </recommendedName>
</protein>
<evidence type="ECO:0000313" key="2">
    <source>
        <dbReference type="Proteomes" id="UP000680038"/>
    </source>
</evidence>
<dbReference type="SUPFAM" id="SSF75005">
    <property type="entry name" value="Arabinanase/levansucrase/invertase"/>
    <property type="match status" value="1"/>
</dbReference>
<gene>
    <name evidence="1" type="ORF">DYBT9275_02287</name>
</gene>
<keyword evidence="2" id="KW-1185">Reference proteome</keyword>
<proteinExistence type="predicted"/>
<dbReference type="Proteomes" id="UP000680038">
    <property type="component" value="Unassembled WGS sequence"/>
</dbReference>
<organism evidence="1 2">
    <name type="scientific">Dyadobacter helix</name>
    <dbReference type="NCBI Taxonomy" id="2822344"/>
    <lineage>
        <taxon>Bacteria</taxon>
        <taxon>Pseudomonadati</taxon>
        <taxon>Bacteroidota</taxon>
        <taxon>Cytophagia</taxon>
        <taxon>Cytophagales</taxon>
        <taxon>Spirosomataceae</taxon>
        <taxon>Dyadobacter</taxon>
    </lineage>
</organism>
<dbReference type="PANTHER" id="PTHR35279">
    <property type="match status" value="1"/>
</dbReference>
<dbReference type="EMBL" id="CAJRAF010000002">
    <property type="protein sequence ID" value="CAG4999718.1"/>
    <property type="molecule type" value="Genomic_DNA"/>
</dbReference>
<dbReference type="Gene3D" id="2.115.10.20">
    <property type="entry name" value="Glycosyl hydrolase domain, family 43"/>
    <property type="match status" value="1"/>
</dbReference>
<reference evidence="1" key="1">
    <citation type="submission" date="2021-04" db="EMBL/GenBank/DDBJ databases">
        <authorList>
            <person name="Rodrigo-Torres L."/>
            <person name="Arahal R. D."/>
            <person name="Lucena T."/>
        </authorList>
    </citation>
    <scope>NUCLEOTIDE SEQUENCE</scope>
    <source>
        <strain evidence="1">CECT 9275</strain>
    </source>
</reference>